<dbReference type="AlphaFoldDB" id="A0AAN7UHZ6"/>
<protein>
    <submittedName>
        <fullName evidence="2">Uncharacterized protein</fullName>
    </submittedName>
</protein>
<keyword evidence="3" id="KW-1185">Reference proteome</keyword>
<dbReference type="EMBL" id="JAWHQM010000003">
    <property type="protein sequence ID" value="KAK5626219.1"/>
    <property type="molecule type" value="Genomic_DNA"/>
</dbReference>
<dbReference type="SUPFAM" id="SSF53474">
    <property type="entry name" value="alpha/beta-Hydrolases"/>
    <property type="match status" value="1"/>
</dbReference>
<sequence>MSSSAPIHANIPHFTIPGPRTIMGSRPPPSREAEKMIRTYLKAIKPGTIRAGSDPSEMWELLMCIMQQAYLPRLMRARIDKRLDVMENLDKVGKVPPMWIIHGLQDSFVSKTLELFSQVMIS</sequence>
<proteinExistence type="predicted"/>
<dbReference type="Proteomes" id="UP001305414">
    <property type="component" value="Unassembled WGS sequence"/>
</dbReference>
<accession>A0AAN7UHZ6</accession>
<evidence type="ECO:0000256" key="1">
    <source>
        <dbReference type="SAM" id="MobiDB-lite"/>
    </source>
</evidence>
<evidence type="ECO:0000313" key="2">
    <source>
        <dbReference type="EMBL" id="KAK5626219.1"/>
    </source>
</evidence>
<comment type="caution">
    <text evidence="2">The sequence shown here is derived from an EMBL/GenBank/DDBJ whole genome shotgun (WGS) entry which is preliminary data.</text>
</comment>
<organism evidence="2 3">
    <name type="scientific">Xylaria bambusicola</name>
    <dbReference type="NCBI Taxonomy" id="326684"/>
    <lineage>
        <taxon>Eukaryota</taxon>
        <taxon>Fungi</taxon>
        <taxon>Dikarya</taxon>
        <taxon>Ascomycota</taxon>
        <taxon>Pezizomycotina</taxon>
        <taxon>Sordariomycetes</taxon>
        <taxon>Xylariomycetidae</taxon>
        <taxon>Xylariales</taxon>
        <taxon>Xylariaceae</taxon>
        <taxon>Xylaria</taxon>
    </lineage>
</organism>
<feature type="region of interest" description="Disordered" evidence="1">
    <location>
        <begin position="1"/>
        <end position="29"/>
    </location>
</feature>
<name>A0AAN7UHZ6_9PEZI</name>
<dbReference type="InterPro" id="IPR029058">
    <property type="entry name" value="AB_hydrolase_fold"/>
</dbReference>
<reference evidence="2 3" key="1">
    <citation type="submission" date="2023-10" db="EMBL/GenBank/DDBJ databases">
        <title>Draft genome sequence of Xylaria bambusicola isolate GMP-LS, the root and basal stem rot pathogen of sugarcane in Indonesia.</title>
        <authorList>
            <person name="Selvaraj P."/>
            <person name="Muralishankar V."/>
            <person name="Muruganantham S."/>
            <person name="Sp S."/>
            <person name="Haryani S."/>
            <person name="Lau K.J.X."/>
            <person name="Naqvi N.I."/>
        </authorList>
    </citation>
    <scope>NUCLEOTIDE SEQUENCE [LARGE SCALE GENOMIC DNA]</scope>
    <source>
        <strain evidence="2">GMP-LS</strain>
    </source>
</reference>
<evidence type="ECO:0000313" key="3">
    <source>
        <dbReference type="Proteomes" id="UP001305414"/>
    </source>
</evidence>
<gene>
    <name evidence="2" type="ORF">RRF57_001934</name>
</gene>